<feature type="region of interest" description="Disordered" evidence="4">
    <location>
        <begin position="411"/>
        <end position="434"/>
    </location>
</feature>
<dbReference type="PANTHER" id="PTHR13258:SF0">
    <property type="entry name" value="SYNDETIN"/>
    <property type="match status" value="1"/>
</dbReference>
<feature type="region of interest" description="Disordered" evidence="4">
    <location>
        <begin position="27"/>
        <end position="65"/>
    </location>
</feature>
<dbReference type="Pfam" id="PF10474">
    <property type="entry name" value="Syndetin_C"/>
    <property type="match status" value="1"/>
</dbReference>
<evidence type="ECO:0000259" key="5">
    <source>
        <dbReference type="Pfam" id="PF10474"/>
    </source>
</evidence>
<sequence length="1154" mass="123545">MSNVLDDLTTRFKSFSDTLEQGLSSISDLPSMLSSRPKGSVLSGRQLHGGSAHDAPPATKSRKERDARAELILQQLPQAYFDQGFDPLEHELRQMGDETKQEDVDSVVERLSAAVEVVGVRLAKQVQKQQEKLIAGITNVTHVEDDLKAAHVICKGTRSQLRMAAEDVQRQIKIITTTRKKQAYMEVLEVANKMKKVQDLQQALRKVHEQGDFGEAILLCMDCFQAVDTLGALTVEPELRLTVQQQYYDTQQRLGTALLNVCSDFTPQGYSKLLEAYLLQGLPGPSLAAKVLACFRDSISDSAMRLVRSMVLAKAAFSSPRGSGGGDASSSISGSPSARSSCSGLGDCTTEELCKLLSAEMVQPCLTKLLEILFELLCSYSRMLQWHRAGIEQQQAAAAAAAAALKSHCEATSSSGGASSETTSQPGITGSAVPAAPSQAELDQVQAATSSMLEAVAGGLASSRMDIIKVAAARVCELLAVAKKCKGEDFMKVLEGCLHFVSIAEAFTGCSLPLRATVLSSLAACVDSYQKANMEALRMSLALEDWQPLNARSSAGGISNPSSSSSSSSIDTNGLRQQLSNSPYLLPAHGQSGCVADFDVWMQAGNPFTAKARTRAVGGRSVVQAACGQPVQPSDQASGTPSTAAGRVATKSSLLVLRRMNNLAALMPVLPASQPALWAAVSELFDNFLLACFILFSDVNLEALVWQDDLLPHRLRSALLRITTSPGCKYKAQVEELQRTKPATPQAASSSSSILDFGFITSSSNSHPSSSSSSSPASKFDAFTKKFKDTMVELINTDLSQPLQNSSMHSPGSHYPMHQQQQVLSSPNQQQAGQQSQQPSGPKQGQPSPQQQTLQRQSLQPGSTSASPAGGEQRSASPAGGSSATVQASGYSMTHEGMEYQLQGAATRVFGLKERVLAIESLTAIADSLKAAKPALLAQLGAAGMAKEVEGYFSRTVDAALGLRDAIYRGGARQLLSAVVDPDRGTAAQIAGCNYNVKEPATRYQPWAEALVKQYRAFNDFMTGSDLPQDVQQKMWEAAVRLGCDAILDGLGRVSRCSLEGRAAMSLDLSAVEKGLRPMAPATALSSLRLADNYIKAFYIPWEELGRWAQIHLAEYGKHRVLVLVEAMSEAYGIKRQQKVALIDKLNAELAEFG</sequence>
<dbReference type="Pfam" id="PF10475">
    <property type="entry name" value="Vps54_N"/>
    <property type="match status" value="1"/>
</dbReference>
<evidence type="ECO:0000313" key="7">
    <source>
        <dbReference type="EMBL" id="SZX61019.1"/>
    </source>
</evidence>
<feature type="domain" description="Syndetin C-terminal" evidence="5">
    <location>
        <begin position="910"/>
        <end position="1146"/>
    </location>
</feature>
<dbReference type="GO" id="GO:0015031">
    <property type="term" value="P:protein transport"/>
    <property type="evidence" value="ECO:0007669"/>
    <property type="project" value="UniProtKB-KW"/>
</dbReference>
<feature type="region of interest" description="Disordered" evidence="4">
    <location>
        <begin position="553"/>
        <end position="573"/>
    </location>
</feature>
<evidence type="ECO:0000259" key="6">
    <source>
        <dbReference type="Pfam" id="PF10475"/>
    </source>
</evidence>
<dbReference type="InterPro" id="IPR040047">
    <property type="entry name" value="VPS50"/>
</dbReference>
<feature type="compositionally biased region" description="Low complexity" evidence="4">
    <location>
        <begin position="553"/>
        <end position="570"/>
    </location>
</feature>
<feature type="region of interest" description="Disordered" evidence="4">
    <location>
        <begin position="801"/>
        <end position="887"/>
    </location>
</feature>
<gene>
    <name evidence="7" type="ORF">BQ4739_LOCUS1554</name>
</gene>
<evidence type="ECO:0000256" key="1">
    <source>
        <dbReference type="ARBA" id="ARBA00022448"/>
    </source>
</evidence>
<dbReference type="GO" id="GO:0000149">
    <property type="term" value="F:SNARE binding"/>
    <property type="evidence" value="ECO:0007669"/>
    <property type="project" value="TreeGrafter"/>
</dbReference>
<keyword evidence="8" id="KW-1185">Reference proteome</keyword>
<reference evidence="7 8" key="1">
    <citation type="submission" date="2016-10" db="EMBL/GenBank/DDBJ databases">
        <authorList>
            <person name="Cai Z."/>
        </authorList>
    </citation>
    <scope>NUCLEOTIDE SEQUENCE [LARGE SCALE GENOMIC DNA]</scope>
</reference>
<organism evidence="7 8">
    <name type="scientific">Tetradesmus obliquus</name>
    <name type="common">Green alga</name>
    <name type="synonym">Acutodesmus obliquus</name>
    <dbReference type="NCBI Taxonomy" id="3088"/>
    <lineage>
        <taxon>Eukaryota</taxon>
        <taxon>Viridiplantae</taxon>
        <taxon>Chlorophyta</taxon>
        <taxon>core chlorophytes</taxon>
        <taxon>Chlorophyceae</taxon>
        <taxon>CS clade</taxon>
        <taxon>Sphaeropleales</taxon>
        <taxon>Scenedesmaceae</taxon>
        <taxon>Tetradesmus</taxon>
    </lineage>
</organism>
<dbReference type="GO" id="GO:0032456">
    <property type="term" value="P:endocytic recycling"/>
    <property type="evidence" value="ECO:0007669"/>
    <property type="project" value="InterPro"/>
</dbReference>
<feature type="compositionally biased region" description="Polar residues" evidence="4">
    <location>
        <begin position="801"/>
        <end position="810"/>
    </location>
</feature>
<dbReference type="STRING" id="3088.A0A383V8E3"/>
<evidence type="ECO:0000256" key="3">
    <source>
        <dbReference type="ARBA" id="ARBA00023054"/>
    </source>
</evidence>
<keyword evidence="3" id="KW-0175">Coiled coil</keyword>
<dbReference type="InterPro" id="IPR019514">
    <property type="entry name" value="Syndetin_C"/>
</dbReference>
<evidence type="ECO:0000313" key="8">
    <source>
        <dbReference type="Proteomes" id="UP000256970"/>
    </source>
</evidence>
<dbReference type="Proteomes" id="UP000256970">
    <property type="component" value="Unassembled WGS sequence"/>
</dbReference>
<feature type="compositionally biased region" description="Polar residues" evidence="4">
    <location>
        <begin position="874"/>
        <end position="887"/>
    </location>
</feature>
<feature type="domain" description="Vacuolar protein sorting-associated protein 54 N-terminal" evidence="6">
    <location>
        <begin position="74"/>
        <end position="313"/>
    </location>
</feature>
<evidence type="ECO:0000256" key="4">
    <source>
        <dbReference type="SAM" id="MobiDB-lite"/>
    </source>
</evidence>
<protein>
    <recommendedName>
        <fullName evidence="9">Syndetin C-terminal domain-containing protein</fullName>
    </recommendedName>
</protein>
<dbReference type="GO" id="GO:0042147">
    <property type="term" value="P:retrograde transport, endosome to Golgi"/>
    <property type="evidence" value="ECO:0007669"/>
    <property type="project" value="InterPro"/>
</dbReference>
<keyword evidence="2" id="KW-0653">Protein transport</keyword>
<proteinExistence type="predicted"/>
<evidence type="ECO:0000256" key="2">
    <source>
        <dbReference type="ARBA" id="ARBA00022927"/>
    </source>
</evidence>
<feature type="region of interest" description="Disordered" evidence="4">
    <location>
        <begin position="317"/>
        <end position="345"/>
    </location>
</feature>
<keyword evidence="1" id="KW-0813">Transport</keyword>
<dbReference type="PANTHER" id="PTHR13258">
    <property type="entry name" value="SYNDETIN"/>
    <property type="match status" value="1"/>
</dbReference>
<dbReference type="EMBL" id="FNXT01000118">
    <property type="protein sequence ID" value="SZX61019.1"/>
    <property type="molecule type" value="Genomic_DNA"/>
</dbReference>
<feature type="compositionally biased region" description="Low complexity" evidence="4">
    <location>
        <begin position="411"/>
        <end position="424"/>
    </location>
</feature>
<accession>A0A383V8E3</accession>
<evidence type="ECO:0008006" key="9">
    <source>
        <dbReference type="Google" id="ProtNLM"/>
    </source>
</evidence>
<feature type="compositionally biased region" description="Low complexity" evidence="4">
    <location>
        <begin position="819"/>
        <end position="862"/>
    </location>
</feature>
<dbReference type="InterPro" id="IPR019515">
    <property type="entry name" value="VPS54_N"/>
</dbReference>
<feature type="compositionally biased region" description="Low complexity" evidence="4">
    <location>
        <begin position="328"/>
        <end position="345"/>
    </location>
</feature>
<name>A0A383V8E3_TETOB</name>
<dbReference type="GO" id="GO:1990745">
    <property type="term" value="C:EARP complex"/>
    <property type="evidence" value="ECO:0007669"/>
    <property type="project" value="InterPro"/>
</dbReference>
<dbReference type="GO" id="GO:0005829">
    <property type="term" value="C:cytosol"/>
    <property type="evidence" value="ECO:0007669"/>
    <property type="project" value="GOC"/>
</dbReference>
<dbReference type="AlphaFoldDB" id="A0A383V8E3"/>